<dbReference type="HOGENOM" id="CLU_1313597_0_0_0"/>
<dbReference type="KEGG" id="cag:Cagg_1843"/>
<keyword evidence="2" id="KW-0489">Methyltransferase</keyword>
<protein>
    <submittedName>
        <fullName evidence="2">Methyltransferase type 11</fullName>
    </submittedName>
</protein>
<dbReference type="InterPro" id="IPR029063">
    <property type="entry name" value="SAM-dependent_MTases_sf"/>
</dbReference>
<feature type="domain" description="Methyltransferase type 11" evidence="1">
    <location>
        <begin position="55"/>
        <end position="142"/>
    </location>
</feature>
<keyword evidence="3" id="KW-1185">Reference proteome</keyword>
<dbReference type="GO" id="GO:0008757">
    <property type="term" value="F:S-adenosylmethionine-dependent methyltransferase activity"/>
    <property type="evidence" value="ECO:0007669"/>
    <property type="project" value="InterPro"/>
</dbReference>
<evidence type="ECO:0000313" key="2">
    <source>
        <dbReference type="EMBL" id="ACL24738.1"/>
    </source>
</evidence>
<sequence length="209" mass="23682">MSRFVTRYRQLVRWFFHRLYHEFAWSYDFIAWLVSAGYWQRWVQAAAPVLRGRVLELGCGPGYLQQALAGRAGVVGIDLSPFMLRRAARFTKRLVRADARQLPFPTAGFDTVCATFPAEYILDPATLAEIRRVLVPDGQLVIVDGGRLEGGYGRVIDLIYRLIWLGRTPRQLPEVIHIGDWPLQVQRVAVGASSVLILTGRPHESGSEY</sequence>
<evidence type="ECO:0000259" key="1">
    <source>
        <dbReference type="Pfam" id="PF08241"/>
    </source>
</evidence>
<dbReference type="PANTHER" id="PTHR43591">
    <property type="entry name" value="METHYLTRANSFERASE"/>
    <property type="match status" value="1"/>
</dbReference>
<dbReference type="SUPFAM" id="SSF53335">
    <property type="entry name" value="S-adenosyl-L-methionine-dependent methyltransferases"/>
    <property type="match status" value="1"/>
</dbReference>
<dbReference type="CDD" id="cd02440">
    <property type="entry name" value="AdoMet_MTases"/>
    <property type="match status" value="1"/>
</dbReference>
<dbReference type="Gene3D" id="3.40.50.150">
    <property type="entry name" value="Vaccinia Virus protein VP39"/>
    <property type="match status" value="1"/>
</dbReference>
<dbReference type="RefSeq" id="WP_015940597.1">
    <property type="nucleotide sequence ID" value="NC_011831.1"/>
</dbReference>
<reference evidence="2" key="1">
    <citation type="submission" date="2008-12" db="EMBL/GenBank/DDBJ databases">
        <title>Complete sequence of Chloroflexus aggregans DSM 9485.</title>
        <authorList>
            <consortium name="US DOE Joint Genome Institute"/>
            <person name="Lucas S."/>
            <person name="Copeland A."/>
            <person name="Lapidus A."/>
            <person name="Glavina del Rio T."/>
            <person name="Dalin E."/>
            <person name="Tice H."/>
            <person name="Pitluck S."/>
            <person name="Foster B."/>
            <person name="Larimer F."/>
            <person name="Land M."/>
            <person name="Hauser L."/>
            <person name="Kyrpides N."/>
            <person name="Mikhailova N."/>
            <person name="Bryant D."/>
            <person name="Richardson P."/>
        </authorList>
    </citation>
    <scope>NUCLEOTIDE SEQUENCE</scope>
    <source>
        <strain evidence="2">DSM 9485</strain>
    </source>
</reference>
<proteinExistence type="predicted"/>
<name>B8GBB0_CHLAD</name>
<dbReference type="STRING" id="326427.Cagg_1843"/>
<dbReference type="OrthoDB" id="156058at2"/>
<dbReference type="AlphaFoldDB" id="B8GBB0"/>
<evidence type="ECO:0000313" key="3">
    <source>
        <dbReference type="Proteomes" id="UP000002508"/>
    </source>
</evidence>
<dbReference type="PANTHER" id="PTHR43591:SF24">
    <property type="entry name" value="2-METHOXY-6-POLYPRENYL-1,4-BENZOQUINOL METHYLASE, MITOCHONDRIAL"/>
    <property type="match status" value="1"/>
</dbReference>
<organism evidence="2 3">
    <name type="scientific">Chloroflexus aggregans (strain MD-66 / DSM 9485)</name>
    <dbReference type="NCBI Taxonomy" id="326427"/>
    <lineage>
        <taxon>Bacteria</taxon>
        <taxon>Bacillati</taxon>
        <taxon>Chloroflexota</taxon>
        <taxon>Chloroflexia</taxon>
        <taxon>Chloroflexales</taxon>
        <taxon>Chloroflexineae</taxon>
        <taxon>Chloroflexaceae</taxon>
        <taxon>Chloroflexus</taxon>
    </lineage>
</organism>
<dbReference type="eggNOG" id="COG2226">
    <property type="taxonomic scope" value="Bacteria"/>
</dbReference>
<keyword evidence="2" id="KW-0808">Transferase</keyword>
<accession>B8GBB0</accession>
<dbReference type="EMBL" id="CP001337">
    <property type="protein sequence ID" value="ACL24738.1"/>
    <property type="molecule type" value="Genomic_DNA"/>
</dbReference>
<gene>
    <name evidence="2" type="ordered locus">Cagg_1843</name>
</gene>
<dbReference type="Proteomes" id="UP000002508">
    <property type="component" value="Chromosome"/>
</dbReference>
<dbReference type="GO" id="GO:0032259">
    <property type="term" value="P:methylation"/>
    <property type="evidence" value="ECO:0007669"/>
    <property type="project" value="UniProtKB-KW"/>
</dbReference>
<dbReference type="InterPro" id="IPR013216">
    <property type="entry name" value="Methyltransf_11"/>
</dbReference>
<dbReference type="Pfam" id="PF08241">
    <property type="entry name" value="Methyltransf_11"/>
    <property type="match status" value="1"/>
</dbReference>